<evidence type="ECO:0000313" key="2">
    <source>
        <dbReference type="Proteomes" id="UP000699462"/>
    </source>
</evidence>
<feature type="non-terminal residue" evidence="1">
    <location>
        <position position="77"/>
    </location>
</feature>
<dbReference type="EMBL" id="JTDF01011606">
    <property type="protein sequence ID" value="KAF8563531.1"/>
    <property type="molecule type" value="Genomic_DNA"/>
</dbReference>
<evidence type="ECO:0000313" key="1">
    <source>
        <dbReference type="EMBL" id="KAF8563531.1"/>
    </source>
</evidence>
<organism evidence="1 2">
    <name type="scientific">Paragonimus westermani</name>
    <dbReference type="NCBI Taxonomy" id="34504"/>
    <lineage>
        <taxon>Eukaryota</taxon>
        <taxon>Metazoa</taxon>
        <taxon>Spiralia</taxon>
        <taxon>Lophotrochozoa</taxon>
        <taxon>Platyhelminthes</taxon>
        <taxon>Trematoda</taxon>
        <taxon>Digenea</taxon>
        <taxon>Plagiorchiida</taxon>
        <taxon>Troglotremata</taxon>
        <taxon>Troglotrematidae</taxon>
        <taxon>Paragonimus</taxon>
    </lineage>
</organism>
<dbReference type="AlphaFoldDB" id="A0A8T0DA01"/>
<dbReference type="Proteomes" id="UP000699462">
    <property type="component" value="Unassembled WGS sequence"/>
</dbReference>
<name>A0A8T0DA01_9TREM</name>
<reference evidence="1 2" key="1">
    <citation type="submission" date="2019-07" db="EMBL/GenBank/DDBJ databases">
        <title>Annotation for the trematode Paragonimus westermani.</title>
        <authorList>
            <person name="Choi Y.-J."/>
        </authorList>
    </citation>
    <scope>NUCLEOTIDE SEQUENCE [LARGE SCALE GENOMIC DNA]</scope>
    <source>
        <strain evidence="1">180907_Pwestermani</strain>
    </source>
</reference>
<sequence>VRFWVTFKLYNSYNYVLCYICYIELIARVIAHVPHIAPILQLLCLHRYSHLPSITLPGPQTIRSALIHSTYGHPPDD</sequence>
<keyword evidence="2" id="KW-1185">Reference proteome</keyword>
<comment type="caution">
    <text evidence="1">The sequence shown here is derived from an EMBL/GenBank/DDBJ whole genome shotgun (WGS) entry which is preliminary data.</text>
</comment>
<protein>
    <submittedName>
        <fullName evidence="1">Uncharacterized protein</fullName>
    </submittedName>
</protein>
<proteinExistence type="predicted"/>
<gene>
    <name evidence="1" type="ORF">P879_10413</name>
</gene>
<accession>A0A8T0DA01</accession>